<name>A0AA38WCV4_9ASTR</name>
<protein>
    <submittedName>
        <fullName evidence="1">Uncharacterized protein</fullName>
    </submittedName>
</protein>
<reference evidence="1" key="1">
    <citation type="submission" date="2023-03" db="EMBL/GenBank/DDBJ databases">
        <title>Chromosome-scale reference genome and RAD-based genetic map of yellow starthistle (Centaurea solstitialis) reveal putative structural variation and QTLs associated with invader traits.</title>
        <authorList>
            <person name="Reatini B."/>
            <person name="Cang F.A."/>
            <person name="Jiang Q."/>
            <person name="Mckibben M.T.W."/>
            <person name="Barker M.S."/>
            <person name="Rieseberg L.H."/>
            <person name="Dlugosch K.M."/>
        </authorList>
    </citation>
    <scope>NUCLEOTIDE SEQUENCE</scope>
    <source>
        <strain evidence="1">CAN-66</strain>
        <tissue evidence="1">Leaf</tissue>
    </source>
</reference>
<proteinExistence type="predicted"/>
<keyword evidence="2" id="KW-1185">Reference proteome</keyword>
<comment type="caution">
    <text evidence="1">The sequence shown here is derived from an EMBL/GenBank/DDBJ whole genome shotgun (WGS) entry which is preliminary data.</text>
</comment>
<evidence type="ECO:0000313" key="2">
    <source>
        <dbReference type="Proteomes" id="UP001172457"/>
    </source>
</evidence>
<sequence length="179" mass="20281">MICVHACSLQSNMTTMKHIFRYIKGTLEHGLHFSTSPTTSLVAYSDANWDGFLDTRCSTSSSKRQLTLFHFSAKADYPDVANVVAEISWVALGQFHVLHVPSSSQYVDIFTKGLPSSSFLGFLVQSQRSHSFRFDYRSVIRYRKVGLVLDRLAIISYSKDKTIPRLMENAFQVGEKEND</sequence>
<dbReference type="Proteomes" id="UP001172457">
    <property type="component" value="Chromosome 6"/>
</dbReference>
<dbReference type="EMBL" id="JARYMX010000006">
    <property type="protein sequence ID" value="KAJ9545494.1"/>
    <property type="molecule type" value="Genomic_DNA"/>
</dbReference>
<dbReference type="PANTHER" id="PTHR11439:SF524">
    <property type="entry name" value="RNA-DIRECTED DNA POLYMERASE, PROTEIN KINASE RLK-PELLE-DLSV FAMILY"/>
    <property type="match status" value="1"/>
</dbReference>
<dbReference type="PANTHER" id="PTHR11439">
    <property type="entry name" value="GAG-POL-RELATED RETROTRANSPOSON"/>
    <property type="match status" value="1"/>
</dbReference>
<organism evidence="1 2">
    <name type="scientific">Centaurea solstitialis</name>
    <name type="common">yellow star-thistle</name>
    <dbReference type="NCBI Taxonomy" id="347529"/>
    <lineage>
        <taxon>Eukaryota</taxon>
        <taxon>Viridiplantae</taxon>
        <taxon>Streptophyta</taxon>
        <taxon>Embryophyta</taxon>
        <taxon>Tracheophyta</taxon>
        <taxon>Spermatophyta</taxon>
        <taxon>Magnoliopsida</taxon>
        <taxon>eudicotyledons</taxon>
        <taxon>Gunneridae</taxon>
        <taxon>Pentapetalae</taxon>
        <taxon>asterids</taxon>
        <taxon>campanulids</taxon>
        <taxon>Asterales</taxon>
        <taxon>Asteraceae</taxon>
        <taxon>Carduoideae</taxon>
        <taxon>Cardueae</taxon>
        <taxon>Centaureinae</taxon>
        <taxon>Centaurea</taxon>
    </lineage>
</organism>
<dbReference type="AlphaFoldDB" id="A0AA38WCV4"/>
<gene>
    <name evidence="1" type="ORF">OSB04_025201</name>
</gene>
<accession>A0AA38WCV4</accession>
<evidence type="ECO:0000313" key="1">
    <source>
        <dbReference type="EMBL" id="KAJ9545494.1"/>
    </source>
</evidence>